<evidence type="ECO:0000313" key="1">
    <source>
        <dbReference type="EMBL" id="GBP19340.1"/>
    </source>
</evidence>
<organism evidence="1 2">
    <name type="scientific">Eumeta variegata</name>
    <name type="common">Bagworm moth</name>
    <name type="synonym">Eumeta japonica</name>
    <dbReference type="NCBI Taxonomy" id="151549"/>
    <lineage>
        <taxon>Eukaryota</taxon>
        <taxon>Metazoa</taxon>
        <taxon>Ecdysozoa</taxon>
        <taxon>Arthropoda</taxon>
        <taxon>Hexapoda</taxon>
        <taxon>Insecta</taxon>
        <taxon>Pterygota</taxon>
        <taxon>Neoptera</taxon>
        <taxon>Endopterygota</taxon>
        <taxon>Lepidoptera</taxon>
        <taxon>Glossata</taxon>
        <taxon>Ditrysia</taxon>
        <taxon>Tineoidea</taxon>
        <taxon>Psychidae</taxon>
        <taxon>Oiketicinae</taxon>
        <taxon>Eumeta</taxon>
    </lineage>
</organism>
<gene>
    <name evidence="1" type="ORF">EVAR_12381_1</name>
</gene>
<comment type="caution">
    <text evidence="1">The sequence shown here is derived from an EMBL/GenBank/DDBJ whole genome shotgun (WGS) entry which is preliminary data.</text>
</comment>
<dbReference type="EMBL" id="BGZK01000107">
    <property type="protein sequence ID" value="GBP19340.1"/>
    <property type="molecule type" value="Genomic_DNA"/>
</dbReference>
<proteinExistence type="predicted"/>
<name>A0A4C1TZC7_EUMVA</name>
<protein>
    <submittedName>
        <fullName evidence="1">Uncharacterized protein</fullName>
    </submittedName>
</protein>
<dbReference type="Proteomes" id="UP000299102">
    <property type="component" value="Unassembled WGS sequence"/>
</dbReference>
<dbReference type="AlphaFoldDB" id="A0A4C1TZC7"/>
<reference evidence="1 2" key="1">
    <citation type="journal article" date="2019" name="Commun. Biol.">
        <title>The bagworm genome reveals a unique fibroin gene that provides high tensile strength.</title>
        <authorList>
            <person name="Kono N."/>
            <person name="Nakamura H."/>
            <person name="Ohtoshi R."/>
            <person name="Tomita M."/>
            <person name="Numata K."/>
            <person name="Arakawa K."/>
        </authorList>
    </citation>
    <scope>NUCLEOTIDE SEQUENCE [LARGE SCALE GENOMIC DNA]</scope>
</reference>
<sequence length="118" mass="13770">METDLTEEESRRNLTKYHLTWRAVKNGVGFFHKISSPISKKTASVDIILQKFNDTDSNEPNFKIFRGSIFVIGYGGLVRKEVPDGKRGRVGNRQDIVGERERYIFLRDVWSPTWYKET</sequence>
<keyword evidence="2" id="KW-1185">Reference proteome</keyword>
<evidence type="ECO:0000313" key="2">
    <source>
        <dbReference type="Proteomes" id="UP000299102"/>
    </source>
</evidence>
<accession>A0A4C1TZC7</accession>